<dbReference type="InterPro" id="IPR007061">
    <property type="entry name" value="MST-like"/>
</dbReference>
<dbReference type="InterPro" id="IPR034660">
    <property type="entry name" value="DinB/YfiT-like"/>
</dbReference>
<dbReference type="EMBL" id="JACSPN010000021">
    <property type="protein sequence ID" value="MBE7701574.1"/>
    <property type="molecule type" value="Genomic_DNA"/>
</dbReference>
<reference evidence="1 2" key="1">
    <citation type="submission" date="2020-08" db="EMBL/GenBank/DDBJ databases">
        <title>A Genomic Blueprint of the Chicken Gut Microbiome.</title>
        <authorList>
            <person name="Gilroy R."/>
            <person name="Ravi A."/>
            <person name="Getino M."/>
            <person name="Pursley I."/>
            <person name="Horton D.L."/>
            <person name="Alikhan N.-F."/>
            <person name="Baker D."/>
            <person name="Gharbi K."/>
            <person name="Hall N."/>
            <person name="Watson M."/>
            <person name="Adriaenssens E.M."/>
            <person name="Foster-Nyarko E."/>
            <person name="Jarju S."/>
            <person name="Secka A."/>
            <person name="Antonio M."/>
            <person name="Oren A."/>
            <person name="Chaudhuri R."/>
            <person name="La Ragione R.M."/>
            <person name="Hildebrand F."/>
            <person name="Pallen M.J."/>
        </authorList>
    </citation>
    <scope>NUCLEOTIDE SEQUENCE [LARGE SCALE GENOMIC DNA]</scope>
    <source>
        <strain evidence="1 2">Sa1BUA8</strain>
    </source>
</reference>
<dbReference type="Proteomes" id="UP000822993">
    <property type="component" value="Unassembled WGS sequence"/>
</dbReference>
<proteinExistence type="predicted"/>
<evidence type="ECO:0000313" key="1">
    <source>
        <dbReference type="EMBL" id="MBE7701574.1"/>
    </source>
</evidence>
<protein>
    <submittedName>
        <fullName evidence="1">DinB family protein</fullName>
    </submittedName>
</protein>
<organism evidence="1 2">
    <name type="scientific">Oerskovia douganii</name>
    <dbReference type="NCBI Taxonomy" id="2762210"/>
    <lineage>
        <taxon>Bacteria</taxon>
        <taxon>Bacillati</taxon>
        <taxon>Actinomycetota</taxon>
        <taxon>Actinomycetes</taxon>
        <taxon>Micrococcales</taxon>
        <taxon>Cellulomonadaceae</taxon>
        <taxon>Oerskovia</taxon>
    </lineage>
</organism>
<gene>
    <name evidence="1" type="ORF">H9623_14880</name>
</gene>
<name>A0A9D5Z0V9_9CELL</name>
<dbReference type="RefSeq" id="WP_193720813.1">
    <property type="nucleotide sequence ID" value="NZ_JACSPN010000021.1"/>
</dbReference>
<accession>A0A9D5Z0V9</accession>
<dbReference type="Gene3D" id="1.20.120.450">
    <property type="entry name" value="dinb family like domain"/>
    <property type="match status" value="1"/>
</dbReference>
<dbReference type="SUPFAM" id="SSF109854">
    <property type="entry name" value="DinB/YfiT-like putative metalloenzymes"/>
    <property type="match status" value="1"/>
</dbReference>
<evidence type="ECO:0000313" key="2">
    <source>
        <dbReference type="Proteomes" id="UP000822993"/>
    </source>
</evidence>
<dbReference type="AlphaFoldDB" id="A0A9D5Z0V9"/>
<keyword evidence="2" id="KW-1185">Reference proteome</keyword>
<comment type="caution">
    <text evidence="1">The sequence shown here is derived from an EMBL/GenBank/DDBJ whole genome shotgun (WGS) entry which is preliminary data.</text>
</comment>
<dbReference type="Pfam" id="PF04978">
    <property type="entry name" value="MST"/>
    <property type="match status" value="1"/>
</dbReference>
<sequence>MDDDPRTIPQRSGDELTVLTEFLTYHRETLRLKTADLDAEQLVRAHGPSSMTLGGMVKHLAVVESYWFTEVFQDGPAMPPLDAVDWDADIDWDWHSAAGATATELWGLLDRAIAASDLVVAQTLADPSREGLDTRSARANRDGERWNLRWILVHMIEEYSRHNGHADLIREAIDGSVGE</sequence>